<name>A0ABW3R8R0_9FLAO</name>
<feature type="signal peptide" evidence="1">
    <location>
        <begin position="1"/>
        <end position="20"/>
    </location>
</feature>
<accession>A0ABW3R8R0</accession>
<keyword evidence="3" id="KW-1185">Reference proteome</keyword>
<dbReference type="RefSeq" id="WP_311936467.1">
    <property type="nucleotide sequence ID" value="NZ_JAVSCK010000001.1"/>
</dbReference>
<comment type="caution">
    <text evidence="2">The sequence shown here is derived from an EMBL/GenBank/DDBJ whole genome shotgun (WGS) entry which is preliminary data.</text>
</comment>
<keyword evidence="1" id="KW-0732">Signal</keyword>
<evidence type="ECO:0000313" key="2">
    <source>
        <dbReference type="EMBL" id="MFD1161484.1"/>
    </source>
</evidence>
<dbReference type="EMBL" id="JBHTLJ010000001">
    <property type="protein sequence ID" value="MFD1161484.1"/>
    <property type="molecule type" value="Genomic_DNA"/>
</dbReference>
<evidence type="ECO:0000256" key="1">
    <source>
        <dbReference type="SAM" id="SignalP"/>
    </source>
</evidence>
<gene>
    <name evidence="2" type="ORF">ACFQ2E_03590</name>
</gene>
<evidence type="ECO:0000313" key="3">
    <source>
        <dbReference type="Proteomes" id="UP001597163"/>
    </source>
</evidence>
<dbReference type="Proteomes" id="UP001597163">
    <property type="component" value="Unassembled WGS sequence"/>
</dbReference>
<reference evidence="3" key="1">
    <citation type="journal article" date="2019" name="Int. J. Syst. Evol. Microbiol.">
        <title>The Global Catalogue of Microorganisms (GCM) 10K type strain sequencing project: providing services to taxonomists for standard genome sequencing and annotation.</title>
        <authorList>
            <consortium name="The Broad Institute Genomics Platform"/>
            <consortium name="The Broad Institute Genome Sequencing Center for Infectious Disease"/>
            <person name="Wu L."/>
            <person name="Ma J."/>
        </authorList>
    </citation>
    <scope>NUCLEOTIDE SEQUENCE [LARGE SCALE GENOMIC DNA]</scope>
    <source>
        <strain evidence="3">CCUG 63246</strain>
    </source>
</reference>
<organism evidence="2 3">
    <name type="scientific">Hwangdonia seohaensis</name>
    <dbReference type="NCBI Taxonomy" id="1240727"/>
    <lineage>
        <taxon>Bacteria</taxon>
        <taxon>Pseudomonadati</taxon>
        <taxon>Bacteroidota</taxon>
        <taxon>Flavobacteriia</taxon>
        <taxon>Flavobacteriales</taxon>
        <taxon>Flavobacteriaceae</taxon>
        <taxon>Hwangdonia</taxon>
    </lineage>
</organism>
<proteinExistence type="predicted"/>
<sequence>MKSLSIVFVTMLLFTTIGFSQSKASHNIDDSKIALQGYSPVSYLDLGIAQKGVKEFKATYSGLAYYFTSEDQKKAFEANPKKYLPEYGGYCAFGISVGAKFRVDPNKFVVKDGKYYLFLYDLEVDAQQLWLDGNHKELVAKADNNWTKLKKD</sequence>
<dbReference type="NCBIfam" id="NF041384">
    <property type="entry name" value="YHS_seleno_dom"/>
    <property type="match status" value="1"/>
</dbReference>
<protein>
    <submittedName>
        <fullName evidence="2">YHS domain-containing (Seleno)protein</fullName>
    </submittedName>
</protein>
<feature type="chain" id="PRO_5047422835" evidence="1">
    <location>
        <begin position="21"/>
        <end position="152"/>
    </location>
</feature>